<keyword evidence="17" id="KW-1185">Reference proteome</keyword>
<dbReference type="EMBL" id="CM001220">
    <property type="protein sequence ID" value="AES89548.2"/>
    <property type="molecule type" value="Genomic_DNA"/>
</dbReference>
<reference evidence="15" key="5">
    <citation type="journal article" date="2018" name="Nat. Plants">
        <title>Whole-genome landscape of Medicago truncatula symbiotic genes.</title>
        <authorList>
            <person name="Pecrix Y."/>
            <person name="Gamas P."/>
            <person name="Carrere S."/>
        </authorList>
    </citation>
    <scope>NUCLEOTIDE SEQUENCE</scope>
    <source>
        <tissue evidence="15">Leaves</tissue>
    </source>
</reference>
<dbReference type="InterPro" id="IPR009008">
    <property type="entry name" value="Val/Leu/Ile-tRNA-synth_edit"/>
</dbReference>
<dbReference type="AlphaFoldDB" id="G7JQP6"/>
<dbReference type="HOGENOM" id="CLU_001493_1_1_1"/>
<dbReference type="PANTHER" id="PTHR42780">
    <property type="entry name" value="SOLEUCYL-TRNA SYNTHETASE"/>
    <property type="match status" value="1"/>
</dbReference>
<keyword evidence="7 10" id="KW-0030">Aminoacyl-tRNA synthetase</keyword>
<reference evidence="16" key="3">
    <citation type="submission" date="2015-04" db="UniProtKB">
        <authorList>
            <consortium name="EnsemblPlants"/>
        </authorList>
    </citation>
    <scope>IDENTIFICATION</scope>
    <source>
        <strain evidence="16">cv. Jemalong A17</strain>
    </source>
</reference>
<dbReference type="CDD" id="cd07961">
    <property type="entry name" value="Anticodon_Ia_Ile_ABEc"/>
    <property type="match status" value="1"/>
</dbReference>
<dbReference type="InterPro" id="IPR009080">
    <property type="entry name" value="tRNAsynth_Ia_anticodon-bd"/>
</dbReference>
<dbReference type="Gene3D" id="1.10.730.10">
    <property type="entry name" value="Isoleucyl-tRNA Synthetase, Domain 1"/>
    <property type="match status" value="1"/>
</dbReference>
<dbReference type="ExpressionAtlas" id="G7JQP6">
    <property type="expression patterns" value="differential"/>
</dbReference>
<evidence type="ECO:0000259" key="13">
    <source>
        <dbReference type="Pfam" id="PF08264"/>
    </source>
</evidence>
<dbReference type="Pfam" id="PF19302">
    <property type="entry name" value="DUF5915"/>
    <property type="match status" value="1"/>
</dbReference>
<dbReference type="InterPro" id="IPR033709">
    <property type="entry name" value="Anticodon_Ile_ABEc"/>
</dbReference>
<dbReference type="GO" id="GO:0002161">
    <property type="term" value="F:aminoacyl-tRNA deacylase activity"/>
    <property type="evidence" value="ECO:0007669"/>
    <property type="project" value="InterPro"/>
</dbReference>
<evidence type="ECO:0000256" key="4">
    <source>
        <dbReference type="ARBA" id="ARBA00022741"/>
    </source>
</evidence>
<dbReference type="InterPro" id="IPR002301">
    <property type="entry name" value="Ile-tRNA-ligase"/>
</dbReference>
<dbReference type="SUPFAM" id="SSF50677">
    <property type="entry name" value="ValRS/IleRS/LeuRS editing domain"/>
    <property type="match status" value="1"/>
</dbReference>
<keyword evidence="6 10" id="KW-0648">Protein biosynthesis</keyword>
<dbReference type="SUPFAM" id="SSF47323">
    <property type="entry name" value="Anticodon-binding domain of a subclass of class I aminoacyl-tRNA synthetases"/>
    <property type="match status" value="1"/>
</dbReference>
<evidence type="ECO:0000313" key="17">
    <source>
        <dbReference type="Proteomes" id="UP000002051"/>
    </source>
</evidence>
<dbReference type="InterPro" id="IPR023586">
    <property type="entry name" value="Ile-tRNA-ligase_type2"/>
</dbReference>
<dbReference type="Proteomes" id="UP000002051">
    <property type="component" value="Chromosome 4"/>
</dbReference>
<dbReference type="Gene3D" id="3.40.50.620">
    <property type="entry name" value="HUPs"/>
    <property type="match status" value="2"/>
</dbReference>
<keyword evidence="5 10" id="KW-0067">ATP-binding</keyword>
<comment type="similarity">
    <text evidence="1 10">Belongs to the class-I aminoacyl-tRNA synthetase family.</text>
</comment>
<evidence type="ECO:0000313" key="15">
    <source>
        <dbReference type="EMBL" id="RHN61673.1"/>
    </source>
</evidence>
<dbReference type="Proteomes" id="UP000265566">
    <property type="component" value="Chromosome 4"/>
</dbReference>
<dbReference type="Gramene" id="rna24161">
    <property type="protein sequence ID" value="RHN61673.1"/>
    <property type="gene ID" value="gene24161"/>
</dbReference>
<dbReference type="InterPro" id="IPR002300">
    <property type="entry name" value="aa-tRNA-synth_Ia"/>
</dbReference>
<dbReference type="InterPro" id="IPR001412">
    <property type="entry name" value="aa-tRNA-synth_I_CS"/>
</dbReference>
<dbReference type="PaxDb" id="3880-AES89548"/>
<dbReference type="InterPro" id="IPR013155">
    <property type="entry name" value="M/V/L/I-tRNA-synth_anticd-bd"/>
</dbReference>
<dbReference type="FunFam" id="3.40.50.620:FF:000105">
    <property type="entry name" value="Isoleucine--tRNA ligase cytoplasmic"/>
    <property type="match status" value="1"/>
</dbReference>
<dbReference type="EMBL" id="PSQE01000004">
    <property type="protein sequence ID" value="RHN61673.1"/>
    <property type="molecule type" value="Genomic_DNA"/>
</dbReference>
<sequence>MEDVCESKDFAFAKQEEAILSFWSNIDAFHTQLSRTKDKPEYIFYDGPPFATGLPHYGHILAGTIKDIVTRYQSMTGHHVTRRFGWDCHGLPVENEIDKKLGIKKREDVLKLGIGVYNEECRSIVTRYVEEWENVITRTGRWIDFKNDYKTMDLNFMESVWWVFGQLYAKDLVYKGFKVMPYSTGCKTPLSNFEAGQNYKDVSDPEVYMAFPVLGDQHGASFVAWTTTPWTLPSNLALCVNANFTYLKVRNKYTGKVYIVAESRLSTLYNPKDKPKEAVANSSVSVPKNAKTKGTSSGKTDNVLDSFDVLEKFSGASLVGMKYEPLFDYFTELSDTAFRVVADNYVTDDSGTGIVHCAPAFGEDDFRVCIDNQILTKDKLVVAVDDDGCFTEKITDFSGCYIKQADKDIIEAVKAKGRLVKSGAFTHSYPYCWRSDTPLIYRAVPSWFVKVESLKEKLLENNKQTYWVPDFVKDKRFHNWLENARDWAISRSRFWGTPLPLWISEDEQVIVVIDSVAKLEKLSGVKVTDLHRHNIDHITIQHESGRVLRRVDDVFDCWFESGSMPYAYIHYPFENVELFEKNFPGHFVAEGLDQTRGWFYTLMVLATALFGKPAFRNLICNGLVLAEDGKKMSKSLKNYPSPMAVIDDYGADALRLYLINSPVVRAEPLRFKKEGVYGVVRDVFLPWYNAYRFLVQNTKRLEVEGLAPFVLLDQATLKSSNVLDQWINSATQSLVHFVRKEMDAYRLYTVVPYLLKFLDNLTNIYVRLNRKRLKGRTGEEDCRTALSTLYNVLLLSCKVMAPFTPFFTEVLYQNMRKACNGSEESIHYCSFPEEEGKGGERIEQSVLRMMTIIDLARNIRERHNKPLKTPLREMVIVHPDKDFLADINGKLKEYVLEELNIRSLDPCNDTLKYASLRAEPDFSVLGKRLGKSMGIVAKEVKAMSQESILAFESAGEVVIANQCLKRSDIKVLRDFKRPDGKTETEIDAAGDGDVLVILDLQHDESLFEAGTAREIVNRIQKLRKKVALEPTDTVEVYFQSLDDDASISLGVLRSQESYIREAIGSTLLQFSLMPAHAVIIGEESFHGISNMSFSITLARPALMFNEKAILSLFSGDSKFAHNLQTYLLSRDHSNLKSEFQEGNGKKMVDSIEQQPAAEVVLGEHVFLTVGDYYVAEKSG</sequence>
<reference evidence="14 17" key="1">
    <citation type="journal article" date="2011" name="Nature">
        <title>The Medicago genome provides insight into the evolution of rhizobial symbioses.</title>
        <authorList>
            <person name="Young N.D."/>
            <person name="Debelle F."/>
            <person name="Oldroyd G.E."/>
            <person name="Geurts R."/>
            <person name="Cannon S.B."/>
            <person name="Udvardi M.K."/>
            <person name="Benedito V.A."/>
            <person name="Mayer K.F."/>
            <person name="Gouzy J."/>
            <person name="Schoof H."/>
            <person name="Van de Peer Y."/>
            <person name="Proost S."/>
            <person name="Cook D.R."/>
            <person name="Meyers B.C."/>
            <person name="Spannagl M."/>
            <person name="Cheung F."/>
            <person name="De Mita S."/>
            <person name="Krishnakumar V."/>
            <person name="Gundlach H."/>
            <person name="Zhou S."/>
            <person name="Mudge J."/>
            <person name="Bharti A.K."/>
            <person name="Murray J.D."/>
            <person name="Naoumkina M.A."/>
            <person name="Rosen B."/>
            <person name="Silverstein K.A."/>
            <person name="Tang H."/>
            <person name="Rombauts S."/>
            <person name="Zhao P.X."/>
            <person name="Zhou P."/>
            <person name="Barbe V."/>
            <person name="Bardou P."/>
            <person name="Bechner M."/>
            <person name="Bellec A."/>
            <person name="Berger A."/>
            <person name="Berges H."/>
            <person name="Bidwell S."/>
            <person name="Bisseling T."/>
            <person name="Choisne N."/>
            <person name="Couloux A."/>
            <person name="Denny R."/>
            <person name="Deshpande S."/>
            <person name="Dai X."/>
            <person name="Doyle J.J."/>
            <person name="Dudez A.M."/>
            <person name="Farmer A.D."/>
            <person name="Fouteau S."/>
            <person name="Franken C."/>
            <person name="Gibelin C."/>
            <person name="Gish J."/>
            <person name="Goldstein S."/>
            <person name="Gonzalez A.J."/>
            <person name="Green P.J."/>
            <person name="Hallab A."/>
            <person name="Hartog M."/>
            <person name="Hua A."/>
            <person name="Humphray S.J."/>
            <person name="Jeong D.H."/>
            <person name="Jing Y."/>
            <person name="Jocker A."/>
            <person name="Kenton S.M."/>
            <person name="Kim D.J."/>
            <person name="Klee K."/>
            <person name="Lai H."/>
            <person name="Lang C."/>
            <person name="Lin S."/>
            <person name="Macmil S.L."/>
            <person name="Magdelenat G."/>
            <person name="Matthews L."/>
            <person name="McCorrison J."/>
            <person name="Monaghan E.L."/>
            <person name="Mun J.H."/>
            <person name="Najar F.Z."/>
            <person name="Nicholson C."/>
            <person name="Noirot C."/>
            <person name="O'Bleness M."/>
            <person name="Paule C.R."/>
            <person name="Poulain J."/>
            <person name="Prion F."/>
            <person name="Qin B."/>
            <person name="Qu C."/>
            <person name="Retzel E.F."/>
            <person name="Riddle C."/>
            <person name="Sallet E."/>
            <person name="Samain S."/>
            <person name="Samson N."/>
            <person name="Sanders I."/>
            <person name="Saurat O."/>
            <person name="Scarpelli C."/>
            <person name="Schiex T."/>
            <person name="Segurens B."/>
            <person name="Severin A.J."/>
            <person name="Sherrier D.J."/>
            <person name="Shi R."/>
            <person name="Sims S."/>
            <person name="Singer S.R."/>
            <person name="Sinharoy S."/>
            <person name="Sterck L."/>
            <person name="Viollet A."/>
            <person name="Wang B.B."/>
            <person name="Wang K."/>
            <person name="Wang M."/>
            <person name="Wang X."/>
            <person name="Warfsmann J."/>
            <person name="Weissenbach J."/>
            <person name="White D.D."/>
            <person name="White J.D."/>
            <person name="Wiley G.B."/>
            <person name="Wincker P."/>
            <person name="Xing Y."/>
            <person name="Yang L."/>
            <person name="Yao Z."/>
            <person name="Ying F."/>
            <person name="Zhai J."/>
            <person name="Zhou L."/>
            <person name="Zuber A."/>
            <person name="Denarie J."/>
            <person name="Dixon R.A."/>
            <person name="May G.D."/>
            <person name="Schwartz D.C."/>
            <person name="Rogers J."/>
            <person name="Quetier F."/>
            <person name="Town C.D."/>
            <person name="Roe B.A."/>
        </authorList>
    </citation>
    <scope>NUCLEOTIDE SEQUENCE [LARGE SCALE GENOMIC DNA]</scope>
    <source>
        <strain evidence="14">A17</strain>
        <strain evidence="16 17">cv. Jemalong A17</strain>
    </source>
</reference>
<evidence type="ECO:0000256" key="1">
    <source>
        <dbReference type="ARBA" id="ARBA00005594"/>
    </source>
</evidence>
<keyword evidence="3 10" id="KW-0436">Ligase</keyword>
<dbReference type="InterPro" id="IPR014729">
    <property type="entry name" value="Rossmann-like_a/b/a_fold"/>
</dbReference>
<evidence type="ECO:0000313" key="14">
    <source>
        <dbReference type="EMBL" id="AES89548.2"/>
    </source>
</evidence>
<dbReference type="GO" id="GO:0009791">
    <property type="term" value="P:post-embryonic development"/>
    <property type="evidence" value="ECO:0007669"/>
    <property type="project" value="UniProtKB-ARBA"/>
</dbReference>
<feature type="compositionally biased region" description="Polar residues" evidence="11">
    <location>
        <begin position="280"/>
        <end position="298"/>
    </location>
</feature>
<proteinExistence type="inferred from homology"/>
<dbReference type="EnsemblPlants" id="AES89548">
    <property type="protein sequence ID" value="AES89548"/>
    <property type="gene ID" value="MTR_4g076850"/>
</dbReference>
<dbReference type="SUPFAM" id="SSF52374">
    <property type="entry name" value="Nucleotidylyl transferase"/>
    <property type="match status" value="1"/>
</dbReference>
<dbReference type="GO" id="GO:0048608">
    <property type="term" value="P:reproductive structure development"/>
    <property type="evidence" value="ECO:0007669"/>
    <property type="project" value="UniProtKB-ARBA"/>
</dbReference>
<protein>
    <recommendedName>
        <fullName evidence="2">isoleucine--tRNA ligase</fullName>
        <ecNumber evidence="2">6.1.1.5</ecNumber>
    </recommendedName>
    <alternativeName>
        <fullName evidence="8">Isoleucyl-tRNA synthetase</fullName>
    </alternativeName>
</protein>
<dbReference type="PROSITE" id="PS00178">
    <property type="entry name" value="AA_TRNA_LIGASE_I"/>
    <property type="match status" value="1"/>
</dbReference>
<accession>G7JQP6</accession>
<dbReference type="STRING" id="3880.G7JQP6"/>
<feature type="domain" description="Methionyl/Valyl/Leucyl/Isoleucyl-tRNA synthetase anticodon-binding" evidence="13">
    <location>
        <begin position="724"/>
        <end position="873"/>
    </location>
</feature>
<evidence type="ECO:0000256" key="10">
    <source>
        <dbReference type="RuleBase" id="RU363035"/>
    </source>
</evidence>
<dbReference type="PRINTS" id="PR00984">
    <property type="entry name" value="TRNASYNTHILE"/>
</dbReference>
<dbReference type="FunFam" id="3.40.50.620:FF:000023">
    <property type="entry name" value="Isoleucyl-tRNA synthetase,cytoplasmic"/>
    <property type="match status" value="1"/>
</dbReference>
<dbReference type="GO" id="GO:0000049">
    <property type="term" value="F:tRNA binding"/>
    <property type="evidence" value="ECO:0007669"/>
    <property type="project" value="InterPro"/>
</dbReference>
<dbReference type="GO" id="GO:0006428">
    <property type="term" value="P:isoleucyl-tRNA aminoacylation"/>
    <property type="evidence" value="ECO:0000318"/>
    <property type="project" value="GO_Central"/>
</dbReference>
<evidence type="ECO:0000256" key="7">
    <source>
        <dbReference type="ARBA" id="ARBA00023146"/>
    </source>
</evidence>
<name>G7JQP6_MEDTR</name>
<dbReference type="EC" id="6.1.1.5" evidence="2"/>
<organism evidence="14 17">
    <name type="scientific">Medicago truncatula</name>
    <name type="common">Barrel medic</name>
    <name type="synonym">Medicago tribuloides</name>
    <dbReference type="NCBI Taxonomy" id="3880"/>
    <lineage>
        <taxon>Eukaryota</taxon>
        <taxon>Viridiplantae</taxon>
        <taxon>Streptophyta</taxon>
        <taxon>Embryophyta</taxon>
        <taxon>Tracheophyta</taxon>
        <taxon>Spermatophyta</taxon>
        <taxon>Magnoliopsida</taxon>
        <taxon>eudicotyledons</taxon>
        <taxon>Gunneridae</taxon>
        <taxon>Pentapetalae</taxon>
        <taxon>rosids</taxon>
        <taxon>fabids</taxon>
        <taxon>Fabales</taxon>
        <taxon>Fabaceae</taxon>
        <taxon>Papilionoideae</taxon>
        <taxon>50 kb inversion clade</taxon>
        <taxon>NPAAA clade</taxon>
        <taxon>Hologalegina</taxon>
        <taxon>IRL clade</taxon>
        <taxon>Trifolieae</taxon>
        <taxon>Medicago</taxon>
    </lineage>
</organism>
<evidence type="ECO:0000256" key="11">
    <source>
        <dbReference type="SAM" id="MobiDB-lite"/>
    </source>
</evidence>
<keyword evidence="4 10" id="KW-0547">Nucleotide-binding</keyword>
<dbReference type="Pfam" id="PF00133">
    <property type="entry name" value="tRNA-synt_1"/>
    <property type="match status" value="1"/>
</dbReference>
<evidence type="ECO:0000256" key="5">
    <source>
        <dbReference type="ARBA" id="ARBA00022840"/>
    </source>
</evidence>
<evidence type="ECO:0000313" key="16">
    <source>
        <dbReference type="EnsemblPlants" id="AES89548"/>
    </source>
</evidence>
<dbReference type="GO" id="GO:0004822">
    <property type="term" value="F:isoleucine-tRNA ligase activity"/>
    <property type="evidence" value="ECO:0000318"/>
    <property type="project" value="GO_Central"/>
</dbReference>
<evidence type="ECO:0000256" key="3">
    <source>
        <dbReference type="ARBA" id="ARBA00022598"/>
    </source>
</evidence>
<dbReference type="PANTHER" id="PTHR42780:SF1">
    <property type="entry name" value="ISOLEUCINE--TRNA LIGASE, CYTOPLASMIC"/>
    <property type="match status" value="1"/>
</dbReference>
<evidence type="ECO:0000256" key="9">
    <source>
        <dbReference type="ARBA" id="ARBA00048359"/>
    </source>
</evidence>
<dbReference type="Pfam" id="PF08264">
    <property type="entry name" value="Anticodon_1"/>
    <property type="match status" value="1"/>
</dbReference>
<comment type="catalytic activity">
    <reaction evidence="9">
        <text>tRNA(Ile) + L-isoleucine + ATP = L-isoleucyl-tRNA(Ile) + AMP + diphosphate</text>
        <dbReference type="Rhea" id="RHEA:11060"/>
        <dbReference type="Rhea" id="RHEA-COMP:9666"/>
        <dbReference type="Rhea" id="RHEA-COMP:9695"/>
        <dbReference type="ChEBI" id="CHEBI:30616"/>
        <dbReference type="ChEBI" id="CHEBI:33019"/>
        <dbReference type="ChEBI" id="CHEBI:58045"/>
        <dbReference type="ChEBI" id="CHEBI:78442"/>
        <dbReference type="ChEBI" id="CHEBI:78528"/>
        <dbReference type="ChEBI" id="CHEBI:456215"/>
        <dbReference type="EC" id="6.1.1.5"/>
    </reaction>
</comment>
<evidence type="ECO:0000256" key="8">
    <source>
        <dbReference type="ARBA" id="ARBA00032665"/>
    </source>
</evidence>
<evidence type="ECO:0000313" key="18">
    <source>
        <dbReference type="Proteomes" id="UP000265566"/>
    </source>
</evidence>
<reference evidence="14 17" key="2">
    <citation type="journal article" date="2014" name="BMC Genomics">
        <title>An improved genome release (version Mt4.0) for the model legume Medicago truncatula.</title>
        <authorList>
            <person name="Tang H."/>
            <person name="Krishnakumar V."/>
            <person name="Bidwell S."/>
            <person name="Rosen B."/>
            <person name="Chan A."/>
            <person name="Zhou S."/>
            <person name="Gentzbittel L."/>
            <person name="Childs K.L."/>
            <person name="Yandell M."/>
            <person name="Gundlach H."/>
            <person name="Mayer K.F."/>
            <person name="Schwartz D.C."/>
            <person name="Town C.D."/>
        </authorList>
    </citation>
    <scope>GENOME REANNOTATION</scope>
    <source>
        <strain evidence="16 17">cv. Jemalong A17</strain>
    </source>
</reference>
<evidence type="ECO:0000259" key="12">
    <source>
        <dbReference type="Pfam" id="PF00133"/>
    </source>
</evidence>
<dbReference type="GO" id="GO:0005524">
    <property type="term" value="F:ATP binding"/>
    <property type="evidence" value="ECO:0007669"/>
    <property type="project" value="UniProtKB-KW"/>
</dbReference>
<accession>A0A0C3WZX7</accession>
<reference evidence="18" key="4">
    <citation type="journal article" date="2018" name="Nat. Plants">
        <title>Whole-genome landscape of Medicago truncatula symbiotic genes.</title>
        <authorList>
            <person name="Pecrix Y."/>
            <person name="Staton S.E."/>
            <person name="Sallet E."/>
            <person name="Lelandais-Briere C."/>
            <person name="Moreau S."/>
            <person name="Carrere S."/>
            <person name="Blein T."/>
            <person name="Jardinaud M.F."/>
            <person name="Latrasse D."/>
            <person name="Zouine M."/>
            <person name="Zahm M."/>
            <person name="Kreplak J."/>
            <person name="Mayjonade B."/>
            <person name="Satge C."/>
            <person name="Perez M."/>
            <person name="Cauet S."/>
            <person name="Marande W."/>
            <person name="Chantry-Darmon C."/>
            <person name="Lopez-Roques C."/>
            <person name="Bouchez O."/>
            <person name="Berard A."/>
            <person name="Debelle F."/>
            <person name="Munos S."/>
            <person name="Bendahmane A."/>
            <person name="Berges H."/>
            <person name="Niebel A."/>
            <person name="Buitink J."/>
            <person name="Frugier F."/>
            <person name="Benhamed M."/>
            <person name="Crespi M."/>
            <person name="Gouzy J."/>
            <person name="Gamas P."/>
        </authorList>
    </citation>
    <scope>NUCLEOTIDE SEQUENCE [LARGE SCALE GENOMIC DNA]</scope>
    <source>
        <strain evidence="18">cv. Jemalong A17</strain>
    </source>
</reference>
<dbReference type="HAMAP" id="MF_02003">
    <property type="entry name" value="Ile_tRNA_synth_type2"/>
    <property type="match status" value="1"/>
</dbReference>
<dbReference type="OrthoDB" id="1706657at2759"/>
<feature type="domain" description="Aminoacyl-tRNA synthetase class Ia" evidence="12">
    <location>
        <begin position="19"/>
        <end position="667"/>
    </location>
</feature>
<dbReference type="NCBIfam" id="TIGR00392">
    <property type="entry name" value="ileS"/>
    <property type="match status" value="1"/>
</dbReference>
<feature type="region of interest" description="Disordered" evidence="11">
    <location>
        <begin position="279"/>
        <end position="298"/>
    </location>
</feature>
<gene>
    <name evidence="16" type="primary">11439215</name>
    <name evidence="14" type="ordered locus">MTR_4g076850</name>
    <name evidence="15" type="ORF">MtrunA17_Chr4g0039191</name>
</gene>
<dbReference type="KEGG" id="mtr:11439215"/>
<dbReference type="FunFam" id="1.10.730.10:FF:000025">
    <property type="entry name" value="Isoleucine--tRNA ligase cytoplasmic"/>
    <property type="match status" value="1"/>
</dbReference>
<evidence type="ECO:0000256" key="6">
    <source>
        <dbReference type="ARBA" id="ARBA00022917"/>
    </source>
</evidence>
<evidence type="ECO:0000256" key="2">
    <source>
        <dbReference type="ARBA" id="ARBA00013165"/>
    </source>
</evidence>
<dbReference type="CDD" id="cd00818">
    <property type="entry name" value="IleRS_core"/>
    <property type="match status" value="1"/>
</dbReference>
<dbReference type="eggNOG" id="KOG0434">
    <property type="taxonomic scope" value="Eukaryota"/>
</dbReference>